<organism evidence="1 2">
    <name type="scientific">Trichinella britovi</name>
    <name type="common">Parasitic roundworm</name>
    <dbReference type="NCBI Taxonomy" id="45882"/>
    <lineage>
        <taxon>Eukaryota</taxon>
        <taxon>Metazoa</taxon>
        <taxon>Ecdysozoa</taxon>
        <taxon>Nematoda</taxon>
        <taxon>Enoplea</taxon>
        <taxon>Dorylaimia</taxon>
        <taxon>Trichinellida</taxon>
        <taxon>Trichinellidae</taxon>
        <taxon>Trichinella</taxon>
    </lineage>
</organism>
<proteinExistence type="predicted"/>
<keyword evidence="2" id="KW-1185">Reference proteome</keyword>
<evidence type="ECO:0000313" key="2">
    <source>
        <dbReference type="Proteomes" id="UP000054653"/>
    </source>
</evidence>
<dbReference type="EMBL" id="JYDI01005660">
    <property type="protein sequence ID" value="KRY04438.1"/>
    <property type="molecule type" value="Genomic_DNA"/>
</dbReference>
<protein>
    <submittedName>
        <fullName evidence="1">Uncharacterized protein</fullName>
    </submittedName>
</protein>
<sequence>MDRCEAWRSSQGLCPRKIDFTWLGQRSCNEIIANARDAERCQFQFRAHSCLFICLTQLETHLA</sequence>
<dbReference type="AlphaFoldDB" id="A0A0V0YW81"/>
<evidence type="ECO:0000313" key="1">
    <source>
        <dbReference type="EMBL" id="KRY04438.1"/>
    </source>
</evidence>
<reference evidence="1 2" key="1">
    <citation type="submission" date="2015-01" db="EMBL/GenBank/DDBJ databases">
        <title>Evolution of Trichinella species and genotypes.</title>
        <authorList>
            <person name="Korhonen P.K."/>
            <person name="Edoardo P."/>
            <person name="Giuseppe L.R."/>
            <person name="Gasser R.B."/>
        </authorList>
    </citation>
    <scope>NUCLEOTIDE SEQUENCE [LARGE SCALE GENOMIC DNA]</scope>
    <source>
        <strain evidence="1">ISS120</strain>
    </source>
</reference>
<name>A0A0V0YW81_TRIBR</name>
<comment type="caution">
    <text evidence="1">The sequence shown here is derived from an EMBL/GenBank/DDBJ whole genome shotgun (WGS) entry which is preliminary data.</text>
</comment>
<gene>
    <name evidence="1" type="ORF">T03_2275</name>
</gene>
<dbReference type="Proteomes" id="UP000054653">
    <property type="component" value="Unassembled WGS sequence"/>
</dbReference>
<accession>A0A0V0YW81</accession>